<keyword evidence="7" id="KW-0007">Acetylation</keyword>
<dbReference type="Proteomes" id="UP001461498">
    <property type="component" value="Unassembled WGS sequence"/>
</dbReference>
<proteinExistence type="inferred from homology"/>
<comment type="caution">
    <text evidence="18">The sequence shown here is derived from an EMBL/GenBank/DDBJ whole genome shotgun (WGS) entry which is preliminary data.</text>
</comment>
<evidence type="ECO:0000256" key="10">
    <source>
        <dbReference type="ARBA" id="ARBA00023212"/>
    </source>
</evidence>
<comment type="function">
    <text evidence="13">Component of the intraflagellar transport (IFT) complex B: together with IFT74, forms a tubulin-binding module that specifically mediates transport of tubulin within the cilium. Binds tubulin via its CH (calponin-homology)-like region. Required for ciliogenesis. Required for proper regulation of SHH signaling. Plays an important role during spermatogenesis by modulating the assembly and elongation of the sperm flagella.</text>
</comment>
<dbReference type="Gene3D" id="1.10.418.70">
    <property type="entry name" value="Intraflagellar transport protein 81, N-terminal domain"/>
    <property type="match status" value="1"/>
</dbReference>
<comment type="similarity">
    <text evidence="12">Belongs to the IFT81 family.</text>
</comment>
<keyword evidence="2" id="KW-0963">Cytoplasm</keyword>
<evidence type="ECO:0000256" key="15">
    <source>
        <dbReference type="ARBA" id="ARBA00079903"/>
    </source>
</evidence>
<feature type="coiled-coil region" evidence="16">
    <location>
        <begin position="422"/>
        <end position="535"/>
    </location>
</feature>
<keyword evidence="4" id="KW-0221">Differentiation</keyword>
<dbReference type="PANTHER" id="PTHR15614">
    <property type="entry name" value="INTRAFLAGELLAR TRANSPORT PROTEIN 81 HOMOLOG"/>
    <property type="match status" value="1"/>
</dbReference>
<dbReference type="GO" id="GO:0060271">
    <property type="term" value="P:cilium assembly"/>
    <property type="evidence" value="ECO:0007669"/>
    <property type="project" value="InterPro"/>
</dbReference>
<keyword evidence="8 16" id="KW-0175">Coiled coil</keyword>
<evidence type="ECO:0000313" key="19">
    <source>
        <dbReference type="Proteomes" id="UP001461498"/>
    </source>
</evidence>
<keyword evidence="3" id="KW-0597">Phosphoprotein</keyword>
<keyword evidence="6" id="KW-0744">Spermatogenesis</keyword>
<keyword evidence="19" id="KW-1185">Reference proteome</keyword>
<keyword evidence="5" id="KW-0970">Cilium biogenesis/degradation</keyword>
<feature type="coiled-coil region" evidence="16">
    <location>
        <begin position="275"/>
        <end position="326"/>
    </location>
</feature>
<evidence type="ECO:0000256" key="11">
    <source>
        <dbReference type="ARBA" id="ARBA00023273"/>
    </source>
</evidence>
<dbReference type="GO" id="GO:0030992">
    <property type="term" value="C:intraciliary transport particle B"/>
    <property type="evidence" value="ECO:0007669"/>
    <property type="project" value="InterPro"/>
</dbReference>
<evidence type="ECO:0000256" key="9">
    <source>
        <dbReference type="ARBA" id="ARBA00023069"/>
    </source>
</evidence>
<dbReference type="GO" id="GO:0042073">
    <property type="term" value="P:intraciliary transport"/>
    <property type="evidence" value="ECO:0007669"/>
    <property type="project" value="InterPro"/>
</dbReference>
<organism evidence="18 19">
    <name type="scientific">Rhynocoris fuscipes</name>
    <dbReference type="NCBI Taxonomy" id="488301"/>
    <lineage>
        <taxon>Eukaryota</taxon>
        <taxon>Metazoa</taxon>
        <taxon>Ecdysozoa</taxon>
        <taxon>Arthropoda</taxon>
        <taxon>Hexapoda</taxon>
        <taxon>Insecta</taxon>
        <taxon>Pterygota</taxon>
        <taxon>Neoptera</taxon>
        <taxon>Paraneoptera</taxon>
        <taxon>Hemiptera</taxon>
        <taxon>Heteroptera</taxon>
        <taxon>Panheteroptera</taxon>
        <taxon>Cimicomorpha</taxon>
        <taxon>Reduviidae</taxon>
        <taxon>Harpactorinae</taxon>
        <taxon>Harpactorini</taxon>
        <taxon>Rhynocoris</taxon>
    </lineage>
</organism>
<keyword evidence="9" id="KW-0969">Cilium</keyword>
<evidence type="ECO:0000313" key="18">
    <source>
        <dbReference type="EMBL" id="KAK9510580.1"/>
    </source>
</evidence>
<keyword evidence="11" id="KW-0966">Cell projection</keyword>
<dbReference type="InterPro" id="IPR029600">
    <property type="entry name" value="IFT81"/>
</dbReference>
<evidence type="ECO:0000256" key="7">
    <source>
        <dbReference type="ARBA" id="ARBA00022990"/>
    </source>
</evidence>
<evidence type="ECO:0000256" key="12">
    <source>
        <dbReference type="ARBA" id="ARBA00043983"/>
    </source>
</evidence>
<evidence type="ECO:0000256" key="6">
    <source>
        <dbReference type="ARBA" id="ARBA00022871"/>
    </source>
</evidence>
<evidence type="ECO:0000256" key="1">
    <source>
        <dbReference type="ARBA" id="ARBA00004120"/>
    </source>
</evidence>
<dbReference type="EMBL" id="JAPXFL010000002">
    <property type="protein sequence ID" value="KAK9510580.1"/>
    <property type="molecule type" value="Genomic_DNA"/>
</dbReference>
<dbReference type="InterPro" id="IPR043016">
    <property type="entry name" value="IFT81_N_sf"/>
</dbReference>
<evidence type="ECO:0000256" key="13">
    <source>
        <dbReference type="ARBA" id="ARBA00055755"/>
    </source>
</evidence>
<reference evidence="18 19" key="1">
    <citation type="submission" date="2022-12" db="EMBL/GenBank/DDBJ databases">
        <title>Chromosome-level genome assembly of true bugs.</title>
        <authorList>
            <person name="Ma L."/>
            <person name="Li H."/>
        </authorList>
    </citation>
    <scope>NUCLEOTIDE SEQUENCE [LARGE SCALE GENOMIC DNA]</scope>
    <source>
        <strain evidence="18">Lab_2022b</strain>
    </source>
</reference>
<dbReference type="GO" id="GO:0015631">
    <property type="term" value="F:tubulin binding"/>
    <property type="evidence" value="ECO:0007669"/>
    <property type="project" value="InterPro"/>
</dbReference>
<evidence type="ECO:0000256" key="3">
    <source>
        <dbReference type="ARBA" id="ARBA00022553"/>
    </source>
</evidence>
<dbReference type="InterPro" id="IPR041146">
    <property type="entry name" value="IFT81_CH"/>
</dbReference>
<evidence type="ECO:0000256" key="16">
    <source>
        <dbReference type="SAM" id="Coils"/>
    </source>
</evidence>
<feature type="domain" description="IFT81 calponin homology" evidence="17">
    <location>
        <begin position="3"/>
        <end position="123"/>
    </location>
</feature>
<dbReference type="GO" id="GO:0007283">
    <property type="term" value="P:spermatogenesis"/>
    <property type="evidence" value="ECO:0007669"/>
    <property type="project" value="UniProtKB-KW"/>
</dbReference>
<dbReference type="GO" id="GO:0030154">
    <property type="term" value="P:cell differentiation"/>
    <property type="evidence" value="ECO:0007669"/>
    <property type="project" value="UniProtKB-KW"/>
</dbReference>
<accession>A0AAW1DLL5</accession>
<gene>
    <name evidence="18" type="ORF">O3M35_005327</name>
</gene>
<dbReference type="AlphaFoldDB" id="A0AAW1DLL5"/>
<feature type="coiled-coil region" evidence="16">
    <location>
        <begin position="568"/>
        <end position="598"/>
    </location>
</feature>
<evidence type="ECO:0000256" key="8">
    <source>
        <dbReference type="ARBA" id="ARBA00023054"/>
    </source>
</evidence>
<evidence type="ECO:0000256" key="4">
    <source>
        <dbReference type="ARBA" id="ARBA00022782"/>
    </source>
</evidence>
<keyword evidence="10" id="KW-0206">Cytoskeleton</keyword>
<dbReference type="GO" id="GO:0036064">
    <property type="term" value="C:ciliary basal body"/>
    <property type="evidence" value="ECO:0007669"/>
    <property type="project" value="TreeGrafter"/>
</dbReference>
<protein>
    <recommendedName>
        <fullName evidence="14">Intraflagellar transport protein 81 homolog</fullName>
    </recommendedName>
    <alternativeName>
        <fullName evidence="15">Carnitine deficiency-associated protein expressed in ventricle 1</fullName>
    </alternativeName>
</protein>
<evidence type="ECO:0000256" key="14">
    <source>
        <dbReference type="ARBA" id="ARBA00073058"/>
    </source>
</evidence>
<name>A0AAW1DLL5_9HEMI</name>
<dbReference type="Pfam" id="PF18383">
    <property type="entry name" value="IFT81_CH"/>
    <property type="match status" value="1"/>
</dbReference>
<comment type="subcellular location">
    <subcellularLocation>
        <location evidence="1">Cytoplasm</location>
        <location evidence="1">Cytoskeleton</location>
        <location evidence="1">Cilium basal body</location>
    </subcellularLocation>
</comment>
<dbReference type="FunFam" id="1.10.418.70:FF:000001">
    <property type="entry name" value="Intraflagellar transport protein 81 homolog"/>
    <property type="match status" value="1"/>
</dbReference>
<feature type="coiled-coil region" evidence="16">
    <location>
        <begin position="134"/>
        <end position="250"/>
    </location>
</feature>
<evidence type="ECO:0000259" key="17">
    <source>
        <dbReference type="Pfam" id="PF18383"/>
    </source>
</evidence>
<dbReference type="PANTHER" id="PTHR15614:SF2">
    <property type="entry name" value="INTRAFLAGELLAR TRANSPORT PROTEIN 81 HOMOLOG"/>
    <property type="match status" value="1"/>
</dbReference>
<evidence type="ECO:0000256" key="2">
    <source>
        <dbReference type="ARBA" id="ARBA00022490"/>
    </source>
</evidence>
<evidence type="ECO:0000256" key="5">
    <source>
        <dbReference type="ARBA" id="ARBA00022794"/>
    </source>
</evidence>
<sequence length="642" mass="73869">MSERIKFIISELNKEPFKKNFNLITFDSLSPEDLLQILSDVLAELDSSNKVDIKTEEPEETTVRLLTMLRVLKYDPGTDPVGFRQGLVQGEKQVIHPILEWILKNKEDLKIRAYLARFLVKVEVPMEILADNDIAGLYEQYERLIEEFKAAHKEITNIKERSISAIELRTDIEAMEKEKDIVMKKIDRLSRKLDNVDNKESLLEAARELRLEKERQKELLQQRQGEMELIQRLQQNNARLTQQLSEARQASQGVTAQELVAKLEEELKMNTYIVNEKLSKELENKRREAEILTRIANGPPPSQKDIDKLNEKVAQLSEEISELAQRGLGSKEPSDDKLAPFRQQALITARKKEEMAEKFTQVKSELDALKAKFKSKMEQSGGIGALDETEYKEYVANLKIKSTLYKAKKAQLAALVSESGVLARTIDILKQMQETLKSKQNENDDNELSIDGVSKEELQQQISNLNNKIGAQKAQIAPKLEELKKTKEIHEELLENYKEKKRIYDSKAATLGAAVTKLEQEVKILAKEEQSDESETSLLEARTNILATLLKKIEDEESLTTEKSSINRYKLTQKINEEEKMNNVLKKEQSVVKEMQEKRSKQRDLWYNLGILLECKEKCMEDQRKKDGVIKRTKGTETLVLQ</sequence>